<dbReference type="InterPro" id="IPR036365">
    <property type="entry name" value="PGBD-like_sf"/>
</dbReference>
<evidence type="ECO:0000313" key="3">
    <source>
        <dbReference type="Proteomes" id="UP001499954"/>
    </source>
</evidence>
<sequence>MRGVQESLAALGYAIDVTGTFDWQTRVATEEFYKDRGVPSDDGVLDVETTIWMPNYAANIESCPATIGGFVAAAVPLATLHNEITSVRVAPIPKDLVPGARHLTVGETTLELGDAGTASPDNGDFTAFAAEPAVIEYLSSDSDLVLTGVLTLADPVRVLTVPASSIFGVGEAQCVSDGEDLYHVRIVASRLGSTLVEPNDPSQVPLHVLVDAPPGQQCE</sequence>
<dbReference type="SUPFAM" id="SSF47090">
    <property type="entry name" value="PGBD-like"/>
    <property type="match status" value="1"/>
</dbReference>
<evidence type="ECO:0000259" key="1">
    <source>
        <dbReference type="Pfam" id="PF01471"/>
    </source>
</evidence>
<dbReference type="Proteomes" id="UP001499954">
    <property type="component" value="Unassembled WGS sequence"/>
</dbReference>
<protein>
    <recommendedName>
        <fullName evidence="1">Peptidoglycan binding-like domain-containing protein</fullName>
    </recommendedName>
</protein>
<evidence type="ECO:0000313" key="2">
    <source>
        <dbReference type="EMBL" id="GAA1953911.1"/>
    </source>
</evidence>
<dbReference type="EMBL" id="BAAAMK010000002">
    <property type="protein sequence ID" value="GAA1953911.1"/>
    <property type="molecule type" value="Genomic_DNA"/>
</dbReference>
<comment type="caution">
    <text evidence="2">The sequence shown here is derived from an EMBL/GenBank/DDBJ whole genome shotgun (WGS) entry which is preliminary data.</text>
</comment>
<accession>A0ABP5C0I1</accession>
<reference evidence="3" key="1">
    <citation type="journal article" date="2019" name="Int. J. Syst. Evol. Microbiol.">
        <title>The Global Catalogue of Microorganisms (GCM) 10K type strain sequencing project: providing services to taxonomists for standard genome sequencing and annotation.</title>
        <authorList>
            <consortium name="The Broad Institute Genomics Platform"/>
            <consortium name="The Broad Institute Genome Sequencing Center for Infectious Disease"/>
            <person name="Wu L."/>
            <person name="Ma J."/>
        </authorList>
    </citation>
    <scope>NUCLEOTIDE SEQUENCE [LARGE SCALE GENOMIC DNA]</scope>
    <source>
        <strain evidence="3">JCM 13584</strain>
    </source>
</reference>
<feature type="domain" description="Peptidoglycan binding-like" evidence="1">
    <location>
        <begin position="4"/>
        <end position="50"/>
    </location>
</feature>
<dbReference type="Pfam" id="PF01471">
    <property type="entry name" value="PG_binding_1"/>
    <property type="match status" value="1"/>
</dbReference>
<organism evidence="2 3">
    <name type="scientific">Agromyces allii</name>
    <dbReference type="NCBI Taxonomy" id="393607"/>
    <lineage>
        <taxon>Bacteria</taxon>
        <taxon>Bacillati</taxon>
        <taxon>Actinomycetota</taxon>
        <taxon>Actinomycetes</taxon>
        <taxon>Micrococcales</taxon>
        <taxon>Microbacteriaceae</taxon>
        <taxon>Agromyces</taxon>
    </lineage>
</organism>
<gene>
    <name evidence="2" type="ORF">GCM10009717_19790</name>
</gene>
<dbReference type="Gene3D" id="1.10.101.10">
    <property type="entry name" value="PGBD-like superfamily/PGBD"/>
    <property type="match status" value="1"/>
</dbReference>
<proteinExistence type="predicted"/>
<dbReference type="InterPro" id="IPR002477">
    <property type="entry name" value="Peptidoglycan-bd-like"/>
</dbReference>
<dbReference type="InterPro" id="IPR036366">
    <property type="entry name" value="PGBDSf"/>
</dbReference>
<name>A0ABP5C0I1_9MICO</name>
<keyword evidence="3" id="KW-1185">Reference proteome</keyword>